<dbReference type="InterPro" id="IPR036624">
    <property type="entry name" value="Hcp1-lik_sf"/>
</dbReference>
<dbReference type="RefSeq" id="WP_340365794.1">
    <property type="nucleotide sequence ID" value="NZ_JBBKZV010000016.1"/>
</dbReference>
<evidence type="ECO:0000313" key="2">
    <source>
        <dbReference type="Proteomes" id="UP001363010"/>
    </source>
</evidence>
<dbReference type="InterPro" id="IPR008514">
    <property type="entry name" value="T6SS_Hcp"/>
</dbReference>
<dbReference type="Proteomes" id="UP001363010">
    <property type="component" value="Unassembled WGS sequence"/>
</dbReference>
<sequence>MSFNQDGRLDPDEALRLLDTLSDESGLDFTMLLESKGAVVEGESDRKFEDGKKRMAIGGYHYCTDIVMPPGGSKGQIRSSMLVVVRHSDAATASIASMLKNQDTDITATISVFKAGGDVSKDQQPMLELVLTEARVHTQSLLTGGNPKRPCEIVYFNFRKIEIRSAPQLDTGLRGAVRTCVLTKS</sequence>
<evidence type="ECO:0000313" key="1">
    <source>
        <dbReference type="EMBL" id="MEJ8824772.1"/>
    </source>
</evidence>
<dbReference type="EMBL" id="JBBKZV010000016">
    <property type="protein sequence ID" value="MEJ8824772.1"/>
    <property type="molecule type" value="Genomic_DNA"/>
</dbReference>
<reference evidence="1 2" key="1">
    <citation type="submission" date="2024-03" db="EMBL/GenBank/DDBJ databases">
        <title>Novel species of the genus Variovorax.</title>
        <authorList>
            <person name="Liu Q."/>
            <person name="Xin Y.-H."/>
        </authorList>
    </citation>
    <scope>NUCLEOTIDE SEQUENCE [LARGE SCALE GENOMIC DNA]</scope>
    <source>
        <strain evidence="1 2">KACC 18501</strain>
    </source>
</reference>
<dbReference type="SUPFAM" id="SSF141452">
    <property type="entry name" value="Hcp1-like"/>
    <property type="match status" value="1"/>
</dbReference>
<protein>
    <submittedName>
        <fullName evidence="1">Type VI secretion system tube protein Hcp</fullName>
    </submittedName>
</protein>
<gene>
    <name evidence="1" type="ORF">WKW80_22480</name>
</gene>
<dbReference type="Pfam" id="PF05638">
    <property type="entry name" value="T6SS_HCP"/>
    <property type="match status" value="1"/>
</dbReference>
<dbReference type="Gene3D" id="2.30.110.20">
    <property type="entry name" value="Hcp1-like"/>
    <property type="match status" value="1"/>
</dbReference>
<organism evidence="1 2">
    <name type="scientific">Variovorax humicola</name>
    <dbReference type="NCBI Taxonomy" id="1769758"/>
    <lineage>
        <taxon>Bacteria</taxon>
        <taxon>Pseudomonadati</taxon>
        <taxon>Pseudomonadota</taxon>
        <taxon>Betaproteobacteria</taxon>
        <taxon>Burkholderiales</taxon>
        <taxon>Comamonadaceae</taxon>
        <taxon>Variovorax</taxon>
    </lineage>
</organism>
<comment type="caution">
    <text evidence="1">The sequence shown here is derived from an EMBL/GenBank/DDBJ whole genome shotgun (WGS) entry which is preliminary data.</text>
</comment>
<keyword evidence="2" id="KW-1185">Reference proteome</keyword>
<proteinExistence type="predicted"/>
<name>A0ABU8W3Y6_9BURK</name>
<accession>A0ABU8W3Y6</accession>